<evidence type="ECO:0000256" key="9">
    <source>
        <dbReference type="PIRSR" id="PIRSR621190-1"/>
    </source>
</evidence>
<evidence type="ECO:0000256" key="1">
    <source>
        <dbReference type="ARBA" id="ARBA00009614"/>
    </source>
</evidence>
<feature type="binding site" evidence="10">
    <location>
        <position position="405"/>
    </location>
    <ligand>
        <name>Ca(2+)</name>
        <dbReference type="ChEBI" id="CHEBI:29108"/>
        <label>3</label>
    </ligand>
</feature>
<dbReference type="OrthoDB" id="406838at2759"/>
<feature type="binding site" evidence="10">
    <location>
        <position position="387"/>
    </location>
    <ligand>
        <name>Ca(2+)</name>
        <dbReference type="ChEBI" id="CHEBI:29108"/>
        <label>2</label>
    </ligand>
</feature>
<evidence type="ECO:0000256" key="4">
    <source>
        <dbReference type="ARBA" id="ARBA00022729"/>
    </source>
</evidence>
<dbReference type="SMART" id="SM00235">
    <property type="entry name" value="ZnMc"/>
    <property type="match status" value="3"/>
</dbReference>
<keyword evidence="5" id="KW-0378">Hydrolase</keyword>
<dbReference type="Pfam" id="PF00413">
    <property type="entry name" value="Peptidase_M10"/>
    <property type="match status" value="3"/>
</dbReference>
<dbReference type="GO" id="GO:0031012">
    <property type="term" value="C:extracellular matrix"/>
    <property type="evidence" value="ECO:0007669"/>
    <property type="project" value="InterPro"/>
</dbReference>
<keyword evidence="2" id="KW-0645">Protease</keyword>
<protein>
    <recommendedName>
        <fullName evidence="11">Peptidase metallopeptidase domain-containing protein</fullName>
    </recommendedName>
</protein>
<dbReference type="SUPFAM" id="SSF55486">
    <property type="entry name" value="Metalloproteases ('zincins'), catalytic domain"/>
    <property type="match status" value="3"/>
</dbReference>
<dbReference type="InterPro" id="IPR002477">
    <property type="entry name" value="Peptidoglycan-bd-like"/>
</dbReference>
<dbReference type="InterPro" id="IPR001818">
    <property type="entry name" value="Pept_M10_metallopeptidase"/>
</dbReference>
<feature type="domain" description="Peptidase metallopeptidase" evidence="11">
    <location>
        <begin position="334"/>
        <end position="491"/>
    </location>
</feature>
<dbReference type="PRINTS" id="PR00138">
    <property type="entry name" value="MATRIXIN"/>
</dbReference>
<reference evidence="12" key="2">
    <citation type="journal article" date="2023" name="Plants (Basel)">
        <title>Annotation of the Turnera subulata (Passifloraceae) Draft Genome Reveals the S-Locus Evolved after the Divergence of Turneroideae from Passifloroideae in a Stepwise Manner.</title>
        <authorList>
            <person name="Henning P.M."/>
            <person name="Roalson E.H."/>
            <person name="Mir W."/>
            <person name="McCubbin A.G."/>
            <person name="Shore J.S."/>
        </authorList>
    </citation>
    <scope>NUCLEOTIDE SEQUENCE</scope>
    <source>
        <strain evidence="12">F60SS</strain>
    </source>
</reference>
<dbReference type="GO" id="GO:0030198">
    <property type="term" value="P:extracellular matrix organization"/>
    <property type="evidence" value="ECO:0007669"/>
    <property type="project" value="TreeGrafter"/>
</dbReference>
<accession>A0A9Q0FXY0</accession>
<keyword evidence="10" id="KW-0106">Calcium</keyword>
<comment type="caution">
    <text evidence="12">The sequence shown here is derived from an EMBL/GenBank/DDBJ whole genome shotgun (WGS) entry which is preliminary data.</text>
</comment>
<feature type="domain" description="Peptidase metallopeptidase" evidence="11">
    <location>
        <begin position="106"/>
        <end position="256"/>
    </location>
</feature>
<evidence type="ECO:0000256" key="7">
    <source>
        <dbReference type="ARBA" id="ARBA00023049"/>
    </source>
</evidence>
<dbReference type="AlphaFoldDB" id="A0A9Q0FXY0"/>
<feature type="binding site" evidence="10">
    <location>
        <position position="424"/>
    </location>
    <ligand>
        <name>Ca(2+)</name>
        <dbReference type="ChEBI" id="CHEBI:29108"/>
        <label>3</label>
    </ligand>
</feature>
<dbReference type="InterPro" id="IPR021158">
    <property type="entry name" value="Pept_M10A_Zn_BS"/>
</dbReference>
<dbReference type="PANTHER" id="PTHR10201">
    <property type="entry name" value="MATRIX METALLOPROTEINASE"/>
    <property type="match status" value="1"/>
</dbReference>
<evidence type="ECO:0000256" key="6">
    <source>
        <dbReference type="ARBA" id="ARBA00022833"/>
    </source>
</evidence>
<comment type="cofactor">
    <cofactor evidence="10">
        <name>Zn(2+)</name>
        <dbReference type="ChEBI" id="CHEBI:29105"/>
    </cofactor>
    <text evidence="10">Binds 2 Zn(2+) ions per subunit.</text>
</comment>
<gene>
    <name evidence="12" type="ORF">Tsubulata_016895</name>
</gene>
<dbReference type="EMBL" id="JAKUCV010003514">
    <property type="protein sequence ID" value="KAJ4838597.1"/>
    <property type="molecule type" value="Genomic_DNA"/>
</dbReference>
<feature type="non-terminal residue" evidence="12">
    <location>
        <position position="655"/>
    </location>
</feature>
<evidence type="ECO:0000256" key="2">
    <source>
        <dbReference type="ARBA" id="ARBA00022670"/>
    </source>
</evidence>
<dbReference type="Pfam" id="PF01471">
    <property type="entry name" value="PG_binding_1"/>
    <property type="match status" value="1"/>
</dbReference>
<comment type="similarity">
    <text evidence="1">Belongs to the peptidase M10A family. Matrix metalloproteinases (MMPs) subfamily.</text>
</comment>
<keyword evidence="6 10" id="KW-0862">Zinc</keyword>
<dbReference type="PANTHER" id="PTHR10201:SF323">
    <property type="entry name" value="MATRIX METALLOPROTEINASE-21"/>
    <property type="match status" value="1"/>
</dbReference>
<keyword evidence="8" id="KW-0865">Zymogen</keyword>
<proteinExistence type="inferred from homology"/>
<dbReference type="InterPro" id="IPR024079">
    <property type="entry name" value="MetalloPept_cat_dom_sf"/>
</dbReference>
<dbReference type="GO" id="GO:0008270">
    <property type="term" value="F:zinc ion binding"/>
    <property type="evidence" value="ECO:0007669"/>
    <property type="project" value="InterPro"/>
</dbReference>
<evidence type="ECO:0000256" key="8">
    <source>
        <dbReference type="ARBA" id="ARBA00023145"/>
    </source>
</evidence>
<feature type="binding site" description="in inhibited form" evidence="10">
    <location>
        <position position="306"/>
    </location>
    <ligand>
        <name>Zn(2+)</name>
        <dbReference type="ChEBI" id="CHEBI:29105"/>
        <label>2</label>
        <note>catalytic</note>
    </ligand>
</feature>
<feature type="binding site" evidence="10">
    <location>
        <position position="427"/>
    </location>
    <ligand>
        <name>Ca(2+)</name>
        <dbReference type="ChEBI" id="CHEBI:29108"/>
        <label>1</label>
    </ligand>
</feature>
<keyword evidence="3 10" id="KW-0479">Metal-binding</keyword>
<keyword evidence="4" id="KW-0732">Signal</keyword>
<feature type="non-terminal residue" evidence="12">
    <location>
        <position position="1"/>
    </location>
</feature>
<feature type="binding site" evidence="10">
    <location>
        <position position="457"/>
    </location>
    <ligand>
        <name>Zn(2+)</name>
        <dbReference type="ChEBI" id="CHEBI:29105"/>
        <label>2</label>
        <note>catalytic</note>
    </ligand>
</feature>
<dbReference type="PROSITE" id="PS00546">
    <property type="entry name" value="CYSTEINE_SWITCH"/>
    <property type="match status" value="1"/>
</dbReference>
<feature type="binding site" evidence="10">
    <location>
        <position position="427"/>
    </location>
    <ligand>
        <name>Ca(2+)</name>
        <dbReference type="ChEBI" id="CHEBI:29108"/>
        <label>3</label>
    </ligand>
</feature>
<feature type="binding site" evidence="10">
    <location>
        <position position="451"/>
    </location>
    <ligand>
        <name>Zn(2+)</name>
        <dbReference type="ChEBI" id="CHEBI:29105"/>
        <label>2</label>
        <note>catalytic</note>
    </ligand>
</feature>
<name>A0A9Q0FXY0_9ROSI</name>
<feature type="active site" evidence="9">
    <location>
        <position position="448"/>
    </location>
</feature>
<dbReference type="Proteomes" id="UP001141552">
    <property type="component" value="Unassembled WGS sequence"/>
</dbReference>
<evidence type="ECO:0000256" key="10">
    <source>
        <dbReference type="PIRSR" id="PIRSR621190-2"/>
    </source>
</evidence>
<dbReference type="InterPro" id="IPR021190">
    <property type="entry name" value="Pept_M10A"/>
</dbReference>
<evidence type="ECO:0000313" key="13">
    <source>
        <dbReference type="Proteomes" id="UP001141552"/>
    </source>
</evidence>
<dbReference type="Gene3D" id="3.40.390.10">
    <property type="entry name" value="Collagenase (Catalytic Domain)"/>
    <property type="match status" value="3"/>
</dbReference>
<comment type="cofactor">
    <cofactor evidence="10">
        <name>Ca(2+)</name>
        <dbReference type="ChEBI" id="CHEBI:29108"/>
    </cofactor>
    <text evidence="10">Can bind about 5 Ca(2+) ions per subunit.</text>
</comment>
<dbReference type="SUPFAM" id="SSF47090">
    <property type="entry name" value="PGBD-like"/>
    <property type="match status" value="2"/>
</dbReference>
<evidence type="ECO:0000256" key="5">
    <source>
        <dbReference type="ARBA" id="ARBA00022801"/>
    </source>
</evidence>
<evidence type="ECO:0000313" key="12">
    <source>
        <dbReference type="EMBL" id="KAJ4838597.1"/>
    </source>
</evidence>
<feature type="binding site" evidence="10">
    <location>
        <position position="404"/>
    </location>
    <ligand>
        <name>Ca(2+)</name>
        <dbReference type="ChEBI" id="CHEBI:29108"/>
        <label>3</label>
    </ligand>
</feature>
<evidence type="ECO:0000256" key="3">
    <source>
        <dbReference type="ARBA" id="ARBA00022723"/>
    </source>
</evidence>
<dbReference type="GO" id="GO:0030574">
    <property type="term" value="P:collagen catabolic process"/>
    <property type="evidence" value="ECO:0007669"/>
    <property type="project" value="TreeGrafter"/>
</dbReference>
<keyword evidence="7" id="KW-0482">Metalloprotease</keyword>
<feature type="binding site" evidence="10">
    <location>
        <position position="447"/>
    </location>
    <ligand>
        <name>Zn(2+)</name>
        <dbReference type="ChEBI" id="CHEBI:29105"/>
        <label>2</label>
        <note>catalytic</note>
    </ligand>
</feature>
<keyword evidence="13" id="KW-1185">Reference proteome</keyword>
<feature type="binding site" evidence="10">
    <location>
        <position position="465"/>
    </location>
    <ligand>
        <name>Zn(2+)</name>
        <dbReference type="ChEBI" id="CHEBI:29105"/>
        <label>2</label>
        <note>catalytic</note>
    </ligand>
</feature>
<dbReference type="InterPro" id="IPR006026">
    <property type="entry name" value="Peptidase_Metallo"/>
</dbReference>
<organism evidence="12 13">
    <name type="scientific">Turnera subulata</name>
    <dbReference type="NCBI Taxonomy" id="218843"/>
    <lineage>
        <taxon>Eukaryota</taxon>
        <taxon>Viridiplantae</taxon>
        <taxon>Streptophyta</taxon>
        <taxon>Embryophyta</taxon>
        <taxon>Tracheophyta</taxon>
        <taxon>Spermatophyta</taxon>
        <taxon>Magnoliopsida</taxon>
        <taxon>eudicotyledons</taxon>
        <taxon>Gunneridae</taxon>
        <taxon>Pentapetalae</taxon>
        <taxon>rosids</taxon>
        <taxon>fabids</taxon>
        <taxon>Malpighiales</taxon>
        <taxon>Passifloraceae</taxon>
        <taxon>Turnera</taxon>
    </lineage>
</organism>
<dbReference type="GO" id="GO:0006508">
    <property type="term" value="P:proteolysis"/>
    <property type="evidence" value="ECO:0007669"/>
    <property type="project" value="UniProtKB-KW"/>
</dbReference>
<reference evidence="12" key="1">
    <citation type="submission" date="2022-02" db="EMBL/GenBank/DDBJ databases">
        <authorList>
            <person name="Henning P.M."/>
            <person name="McCubbin A.G."/>
            <person name="Shore J.S."/>
        </authorList>
    </citation>
    <scope>NUCLEOTIDE SEQUENCE</scope>
    <source>
        <strain evidence="12">F60SS</strain>
        <tissue evidence="12">Leaves</tissue>
    </source>
</reference>
<dbReference type="InterPro" id="IPR036365">
    <property type="entry name" value="PGBD-like_sf"/>
</dbReference>
<evidence type="ECO:0000259" key="11">
    <source>
        <dbReference type="SMART" id="SM00235"/>
    </source>
</evidence>
<feature type="domain" description="Peptidase metallopeptidase" evidence="11">
    <location>
        <begin position="505"/>
        <end position="655"/>
    </location>
</feature>
<sequence length="655" mass="73153">DSKKGDNKEGIQQLKQYLHNFGYLNDTQYSKSTNTNANLFYEDLESAITTYQINFSLNPTGVLDSETVSTMMKPRCGVADIIDGKTRMKAAASGGDYHPDYGFFRGQPKLPLSKKELTWRLNPGSRSDAAAPIRDFALVSWAAVSPFSFRQVDEDDDSGIKIGGELAYAYAPKNGQMFLDGDEDWAMNGPRPEQMDFGTVALHELGHILGLQHSSDINAIMFPFGQRGQEGKRGDKKEGIHQLKQYLHRFGYLNNTQYSHSTEVVDANFFDENMERAIRTNQINFNLKPTGVLEAETVSTMMKPRCGLPDIIDGKTRMNASRGEYHLDYEFYSGRPSWPLSKKELTWRLLPGSRQDAIEPIRDYALQSWDSIVPFTFRLVRETDVSDIKIGFRTEKTDPFGQMDGPCGELAYAFGPTVGEMYLDGDENWAINGPTKQEYDMGTVALHELGHVLGLQHSYDPHAIMWPTIDKGVVKDLGEDDIAGMKALMLSSRRDYHLDYVFFEGKPKWPLSTKVLRWKLLPGSRQDAVVPIRDFALRSWGGVTPFQYKQVGENDSSDIRIGFRAEATDPRKKMDGPGGILAYSAAPQDGHSYFDGDENWAMSDPTPQQYDLGTVALGHVLGLQHSSDPNAVMFPTIPPGTIKGLGEDDIAGIKA</sequence>
<dbReference type="GO" id="GO:0004222">
    <property type="term" value="F:metalloendopeptidase activity"/>
    <property type="evidence" value="ECO:0007669"/>
    <property type="project" value="InterPro"/>
</dbReference>